<feature type="domain" description="EGF-like" evidence="7">
    <location>
        <begin position="159"/>
        <end position="196"/>
    </location>
</feature>
<accession>A0A2B4RBR4</accession>
<dbReference type="PROSITE" id="PS00022">
    <property type="entry name" value="EGF_1"/>
    <property type="match status" value="1"/>
</dbReference>
<feature type="region of interest" description="Disordered" evidence="5">
    <location>
        <begin position="328"/>
        <end position="545"/>
    </location>
</feature>
<dbReference type="OrthoDB" id="9987373at2759"/>
<dbReference type="InterPro" id="IPR057774">
    <property type="entry name" value="D8C_UMOD/GP2/OIT3-like"/>
</dbReference>
<feature type="signal peptide" evidence="6">
    <location>
        <begin position="1"/>
        <end position="20"/>
    </location>
</feature>
<gene>
    <name evidence="8" type="primary">GP2</name>
    <name evidence="8" type="ORF">AWC38_SpisGene21934</name>
</gene>
<dbReference type="AlphaFoldDB" id="A0A2B4RBR4"/>
<feature type="compositionally biased region" description="Basic and acidic residues" evidence="5">
    <location>
        <begin position="430"/>
        <end position="443"/>
    </location>
</feature>
<comment type="caution">
    <text evidence="4">Lacks conserved residue(s) required for the propagation of feature annotation.</text>
</comment>
<evidence type="ECO:0000259" key="7">
    <source>
        <dbReference type="PROSITE" id="PS50026"/>
    </source>
</evidence>
<dbReference type="GO" id="GO:0005509">
    <property type="term" value="F:calcium ion binding"/>
    <property type="evidence" value="ECO:0007669"/>
    <property type="project" value="InterPro"/>
</dbReference>
<evidence type="ECO:0000256" key="5">
    <source>
        <dbReference type="SAM" id="MobiDB-lite"/>
    </source>
</evidence>
<dbReference type="PROSITE" id="PS00010">
    <property type="entry name" value="ASX_HYDROXYL"/>
    <property type="match status" value="1"/>
</dbReference>
<proteinExistence type="inferred from homology"/>
<name>A0A2B4RBR4_STYPI</name>
<dbReference type="PANTHER" id="PTHR36191">
    <property type="entry name" value="ENDO/EXONUCLEASE/PHOSPHATASE DOMAIN-CONTAINING PROTEIN-RELATED"/>
    <property type="match status" value="1"/>
</dbReference>
<feature type="disulfide bond" evidence="4">
    <location>
        <begin position="186"/>
        <end position="195"/>
    </location>
</feature>
<dbReference type="FunFam" id="2.10.25.10:FF:000471">
    <property type="entry name" value="Protein lin-12"/>
    <property type="match status" value="1"/>
</dbReference>
<keyword evidence="9" id="KW-1185">Reference proteome</keyword>
<evidence type="ECO:0000256" key="6">
    <source>
        <dbReference type="SAM" id="SignalP"/>
    </source>
</evidence>
<dbReference type="SUPFAM" id="SSF57196">
    <property type="entry name" value="EGF/Laminin"/>
    <property type="match status" value="1"/>
</dbReference>
<evidence type="ECO:0000256" key="1">
    <source>
        <dbReference type="ARBA" id="ARBA00005847"/>
    </source>
</evidence>
<comment type="caution">
    <text evidence="8">The sequence shown here is derived from an EMBL/GenBank/DDBJ whole genome shotgun (WGS) entry which is preliminary data.</text>
</comment>
<dbReference type="Gene3D" id="2.10.25.10">
    <property type="entry name" value="Laminin"/>
    <property type="match status" value="1"/>
</dbReference>
<dbReference type="Pfam" id="PF00008">
    <property type="entry name" value="EGF"/>
    <property type="match status" value="1"/>
</dbReference>
<dbReference type="EMBL" id="LSMT01000866">
    <property type="protein sequence ID" value="PFX13950.1"/>
    <property type="molecule type" value="Genomic_DNA"/>
</dbReference>
<dbReference type="PANTHER" id="PTHR36191:SF4">
    <property type="entry name" value="VWFD DOMAIN-CONTAINING PROTEIN"/>
    <property type="match status" value="1"/>
</dbReference>
<dbReference type="SMART" id="SM00179">
    <property type="entry name" value="EGF_CA"/>
    <property type="match status" value="1"/>
</dbReference>
<evidence type="ECO:0000256" key="4">
    <source>
        <dbReference type="PROSITE-ProRule" id="PRU00076"/>
    </source>
</evidence>
<organism evidence="8 9">
    <name type="scientific">Stylophora pistillata</name>
    <name type="common">Smooth cauliflower coral</name>
    <dbReference type="NCBI Taxonomy" id="50429"/>
    <lineage>
        <taxon>Eukaryota</taxon>
        <taxon>Metazoa</taxon>
        <taxon>Cnidaria</taxon>
        <taxon>Anthozoa</taxon>
        <taxon>Hexacorallia</taxon>
        <taxon>Scleractinia</taxon>
        <taxon>Astrocoeniina</taxon>
        <taxon>Pocilloporidae</taxon>
        <taxon>Stylophora</taxon>
    </lineage>
</organism>
<reference evidence="9" key="1">
    <citation type="journal article" date="2017" name="bioRxiv">
        <title>Comparative analysis of the genomes of Stylophora pistillata and Acropora digitifera provides evidence for extensive differences between species of corals.</title>
        <authorList>
            <person name="Voolstra C.R."/>
            <person name="Li Y."/>
            <person name="Liew Y.J."/>
            <person name="Baumgarten S."/>
            <person name="Zoccola D."/>
            <person name="Flot J.-F."/>
            <person name="Tambutte S."/>
            <person name="Allemand D."/>
            <person name="Aranda M."/>
        </authorList>
    </citation>
    <scope>NUCLEOTIDE SEQUENCE [LARGE SCALE GENOMIC DNA]</scope>
</reference>
<comment type="similarity">
    <text evidence="1">Belongs to the NOTCH family.</text>
</comment>
<dbReference type="SMART" id="SM00181">
    <property type="entry name" value="EGF"/>
    <property type="match status" value="1"/>
</dbReference>
<evidence type="ECO:0000256" key="2">
    <source>
        <dbReference type="ARBA" id="ARBA00022729"/>
    </source>
</evidence>
<dbReference type="Pfam" id="PF23283">
    <property type="entry name" value="D8C_UMOD"/>
    <property type="match status" value="2"/>
</dbReference>
<evidence type="ECO:0000313" key="9">
    <source>
        <dbReference type="Proteomes" id="UP000225706"/>
    </source>
</evidence>
<sequence>MKSVICVIIPAVCLISIGNSTPMDKGRDIKEDPAFDECKHYQFLNDRERAAGFHRGNILKRDQRDLVTPKWYRFTGAAGSEMPTACVPKYYCGTLAPGWLSTSHPTRVGQVVNGKVCFHWGSSCCKWNTTIQIKKCNGFYVYKLTRTPVCWLRYCGNSGFDPCKAGKPCQNGASCVNQNGSYTCLCRPGYQGKNCEQVFDECKHYEVLSDSQRATTSHGGNFLMCDQKHLVTPKWYRFRGAAGSQMPTACVPKHRCGTQAPGWLSTSHPTRVGQIVNGKVCFHWGSSCCRWNTAIQIKKCNGFYVYKLTRTPECYLRYCGDAGFDGESKAEEKLPLEDAEESLYREEEPWTSDDEVESFNAPTKDDEDEAEYYDEEPNDAEVEESEQVEDEAPTNEDEPEEVPDDEAFETAEEGVEAAQDDGADSAPVEEDTKQQEDEAKEAPVEDETEITEEDDDLKEEDEPEEEDAYETPEEEDEAEDSVEAEVPESQDESENPAEDEDDDTFEDDEIEEVPEEEDEAKEEEDEAKEEGEAEETLQTDAVAEQ</sequence>
<dbReference type="Proteomes" id="UP000225706">
    <property type="component" value="Unassembled WGS sequence"/>
</dbReference>
<dbReference type="PROSITE" id="PS01186">
    <property type="entry name" value="EGF_2"/>
    <property type="match status" value="1"/>
</dbReference>
<protein>
    <submittedName>
        <fullName evidence="8">Pancreatic secretory granule membrane major glycoprotein GP2</fullName>
    </submittedName>
</protein>
<dbReference type="InterPro" id="IPR001881">
    <property type="entry name" value="EGF-like_Ca-bd_dom"/>
</dbReference>
<dbReference type="InterPro" id="IPR000742">
    <property type="entry name" value="EGF"/>
</dbReference>
<keyword evidence="3 4" id="KW-1015">Disulfide bond</keyword>
<feature type="chain" id="PRO_5013151771" evidence="6">
    <location>
        <begin position="21"/>
        <end position="545"/>
    </location>
</feature>
<feature type="compositionally biased region" description="Acidic residues" evidence="5">
    <location>
        <begin position="365"/>
        <end position="429"/>
    </location>
</feature>
<dbReference type="CDD" id="cd00054">
    <property type="entry name" value="EGF_CA"/>
    <property type="match status" value="1"/>
</dbReference>
<dbReference type="PROSITE" id="PS50026">
    <property type="entry name" value="EGF_3"/>
    <property type="match status" value="1"/>
</dbReference>
<keyword evidence="4" id="KW-0245">EGF-like domain</keyword>
<evidence type="ECO:0000256" key="3">
    <source>
        <dbReference type="ARBA" id="ARBA00023157"/>
    </source>
</evidence>
<keyword evidence="2 6" id="KW-0732">Signal</keyword>
<feature type="compositionally biased region" description="Basic and acidic residues" evidence="5">
    <location>
        <begin position="328"/>
        <end position="348"/>
    </location>
</feature>
<evidence type="ECO:0000313" key="8">
    <source>
        <dbReference type="EMBL" id="PFX13950.1"/>
    </source>
</evidence>
<dbReference type="InterPro" id="IPR000152">
    <property type="entry name" value="EGF-type_Asp/Asn_hydroxyl_site"/>
</dbReference>
<feature type="compositionally biased region" description="Acidic residues" evidence="5">
    <location>
        <begin position="444"/>
        <end position="537"/>
    </location>
</feature>